<dbReference type="EMBL" id="QXIY01000046">
    <property type="protein sequence ID" value="RIE15777.1"/>
    <property type="molecule type" value="Genomic_DNA"/>
</dbReference>
<gene>
    <name evidence="3" type="ORF">SMC1_09630</name>
</gene>
<evidence type="ECO:0000313" key="3">
    <source>
        <dbReference type="EMBL" id="RIE15777.1"/>
    </source>
</evidence>
<protein>
    <submittedName>
        <fullName evidence="3">Pyridoxal-phosphate dependent enzyme</fullName>
    </submittedName>
</protein>
<sequence>MAPKRSDSRPGLSSDRRVYRPEQAALKDCGRATYVTATDTEALEAFVLLSHLEGIVPALESAHAIAYAVRLASTMRPDQFIIVNLSGRGDKDVDEVARLLDIREDVVVAPGGCPM</sequence>
<dbReference type="Proteomes" id="UP000266113">
    <property type="component" value="Unassembled WGS sequence"/>
</dbReference>
<evidence type="ECO:0000256" key="1">
    <source>
        <dbReference type="ARBA" id="ARBA00001933"/>
    </source>
</evidence>
<dbReference type="SUPFAM" id="SSF53686">
    <property type="entry name" value="Tryptophan synthase beta subunit-like PLP-dependent enzymes"/>
    <property type="match status" value="1"/>
</dbReference>
<dbReference type="GO" id="GO:0005737">
    <property type="term" value="C:cytoplasm"/>
    <property type="evidence" value="ECO:0007669"/>
    <property type="project" value="TreeGrafter"/>
</dbReference>
<evidence type="ECO:0000256" key="2">
    <source>
        <dbReference type="ARBA" id="ARBA00022898"/>
    </source>
</evidence>
<organism evidence="3 4">
    <name type="scientific">Candidatus Cryosericum septentrionale</name>
    <dbReference type="NCBI Taxonomy" id="2290913"/>
    <lineage>
        <taxon>Bacteria</taxon>
        <taxon>Pseudomonadati</taxon>
        <taxon>Caldisericota/Cryosericota group</taxon>
        <taxon>Candidatus Cryosericota</taxon>
        <taxon>Candidatus Cryosericia</taxon>
        <taxon>Candidatus Cryosericales</taxon>
        <taxon>Candidatus Cryosericaceae</taxon>
        <taxon>Candidatus Cryosericum</taxon>
    </lineage>
</organism>
<dbReference type="PANTHER" id="PTHR48077">
    <property type="entry name" value="TRYPTOPHAN SYNTHASE-RELATED"/>
    <property type="match status" value="1"/>
</dbReference>
<keyword evidence="4" id="KW-1185">Reference proteome</keyword>
<dbReference type="InterPro" id="IPR036052">
    <property type="entry name" value="TrpB-like_PALP_sf"/>
</dbReference>
<dbReference type="PANTHER" id="PTHR48077:SF3">
    <property type="entry name" value="TRYPTOPHAN SYNTHASE"/>
    <property type="match status" value="1"/>
</dbReference>
<evidence type="ECO:0000313" key="4">
    <source>
        <dbReference type="Proteomes" id="UP000266113"/>
    </source>
</evidence>
<keyword evidence="2" id="KW-0663">Pyridoxal phosphate</keyword>
<proteinExistence type="predicted"/>
<dbReference type="GO" id="GO:0004834">
    <property type="term" value="F:tryptophan synthase activity"/>
    <property type="evidence" value="ECO:0007669"/>
    <property type="project" value="InterPro"/>
</dbReference>
<accession>A0A398DUX1</accession>
<reference evidence="3 4" key="1">
    <citation type="submission" date="2018-09" db="EMBL/GenBank/DDBJ databases">
        <title>Discovery and Ecogenomic Context for Candidatus Cryosericales, a Global Caldiserica Order Active in Thawing Permafrost.</title>
        <authorList>
            <person name="Martinez M.A."/>
            <person name="Woodcroft B.J."/>
            <person name="Ignacio Espinoza J.C."/>
            <person name="Zayed A."/>
            <person name="Singleton C.M."/>
            <person name="Boyd J."/>
            <person name="Li Y.-F."/>
            <person name="Purvine S."/>
            <person name="Maughan H."/>
            <person name="Hodgkins S.B."/>
            <person name="Anderson D."/>
            <person name="Sederholm M."/>
            <person name="Temperton B."/>
            <person name="Saleska S.R."/>
            <person name="Tyson G.W."/>
            <person name="Rich V.I."/>
        </authorList>
    </citation>
    <scope>NUCLEOTIDE SEQUENCE [LARGE SCALE GENOMIC DNA]</scope>
    <source>
        <strain evidence="3 4">SMC1</strain>
    </source>
</reference>
<dbReference type="Gene3D" id="3.40.50.1100">
    <property type="match status" value="1"/>
</dbReference>
<dbReference type="InterPro" id="IPR023026">
    <property type="entry name" value="Trp_synth_beta/beta-like"/>
</dbReference>
<dbReference type="AlphaFoldDB" id="A0A398DUX1"/>
<comment type="caution">
    <text evidence="3">The sequence shown here is derived from an EMBL/GenBank/DDBJ whole genome shotgun (WGS) entry which is preliminary data.</text>
</comment>
<comment type="cofactor">
    <cofactor evidence="1">
        <name>pyridoxal 5'-phosphate</name>
        <dbReference type="ChEBI" id="CHEBI:597326"/>
    </cofactor>
</comment>
<name>A0A398DUX1_9BACT</name>
<dbReference type="OrthoDB" id="9766131at2"/>